<comment type="caution">
    <text evidence="7">The sequence shown here is derived from an EMBL/GenBank/DDBJ whole genome shotgun (WGS) entry which is preliminary data.</text>
</comment>
<dbReference type="InterPro" id="IPR002048">
    <property type="entry name" value="EF_hand_dom"/>
</dbReference>
<proteinExistence type="predicted"/>
<keyword evidence="2" id="KW-0479">Metal-binding</keyword>
<dbReference type="Gene3D" id="1.10.238.10">
    <property type="entry name" value="EF-hand"/>
    <property type="match status" value="2"/>
</dbReference>
<reference evidence="7" key="1">
    <citation type="submission" date="2023-10" db="EMBL/GenBank/DDBJ databases">
        <title>Chromosome-level genome of the transformable northern wattle, Acacia crassicarpa.</title>
        <authorList>
            <person name="Massaro I."/>
            <person name="Sinha N.R."/>
            <person name="Poethig S."/>
            <person name="Leichty A.R."/>
        </authorList>
    </citation>
    <scope>NUCLEOTIDE SEQUENCE</scope>
    <source>
        <strain evidence="7">Acra3RX</strain>
        <tissue evidence="7">Leaf</tissue>
    </source>
</reference>
<dbReference type="CDD" id="cd00051">
    <property type="entry name" value="EFh"/>
    <property type="match status" value="2"/>
</dbReference>
<dbReference type="AlphaFoldDB" id="A0AAE1J624"/>
<comment type="function">
    <text evidence="1">Potential calcium sensor.</text>
</comment>
<feature type="region of interest" description="Disordered" evidence="5">
    <location>
        <begin position="14"/>
        <end position="51"/>
    </location>
</feature>
<evidence type="ECO:0000256" key="4">
    <source>
        <dbReference type="ARBA" id="ARBA00022837"/>
    </source>
</evidence>
<feature type="compositionally biased region" description="Low complexity" evidence="5">
    <location>
        <begin position="14"/>
        <end position="25"/>
    </location>
</feature>
<evidence type="ECO:0000313" key="7">
    <source>
        <dbReference type="EMBL" id="KAK4262289.1"/>
    </source>
</evidence>
<dbReference type="PANTHER" id="PTHR10891">
    <property type="entry name" value="EF-HAND CALCIUM-BINDING DOMAIN CONTAINING PROTEIN"/>
    <property type="match status" value="1"/>
</dbReference>
<dbReference type="InterPro" id="IPR011992">
    <property type="entry name" value="EF-hand-dom_pair"/>
</dbReference>
<evidence type="ECO:0000256" key="1">
    <source>
        <dbReference type="ARBA" id="ARBA00003291"/>
    </source>
</evidence>
<dbReference type="GO" id="GO:0005737">
    <property type="term" value="C:cytoplasm"/>
    <property type="evidence" value="ECO:0007669"/>
    <property type="project" value="UniProtKB-ARBA"/>
</dbReference>
<dbReference type="GO" id="GO:0005509">
    <property type="term" value="F:calcium ion binding"/>
    <property type="evidence" value="ECO:0007669"/>
    <property type="project" value="InterPro"/>
</dbReference>
<gene>
    <name evidence="7" type="ORF">QN277_027869</name>
</gene>
<accession>A0AAE1J624</accession>
<evidence type="ECO:0000259" key="6">
    <source>
        <dbReference type="PROSITE" id="PS50222"/>
    </source>
</evidence>
<dbReference type="SUPFAM" id="SSF47473">
    <property type="entry name" value="EF-hand"/>
    <property type="match status" value="1"/>
</dbReference>
<dbReference type="Proteomes" id="UP001293593">
    <property type="component" value="Unassembled WGS sequence"/>
</dbReference>
<evidence type="ECO:0000256" key="5">
    <source>
        <dbReference type="SAM" id="MobiDB-lite"/>
    </source>
</evidence>
<dbReference type="SMART" id="SM00054">
    <property type="entry name" value="EFh"/>
    <property type="match status" value="4"/>
</dbReference>
<dbReference type="PROSITE" id="PS50222">
    <property type="entry name" value="EF_HAND_2"/>
    <property type="match status" value="4"/>
</dbReference>
<evidence type="ECO:0000256" key="2">
    <source>
        <dbReference type="ARBA" id="ARBA00022723"/>
    </source>
</evidence>
<organism evidence="7 8">
    <name type="scientific">Acacia crassicarpa</name>
    <name type="common">northern wattle</name>
    <dbReference type="NCBI Taxonomy" id="499986"/>
    <lineage>
        <taxon>Eukaryota</taxon>
        <taxon>Viridiplantae</taxon>
        <taxon>Streptophyta</taxon>
        <taxon>Embryophyta</taxon>
        <taxon>Tracheophyta</taxon>
        <taxon>Spermatophyta</taxon>
        <taxon>Magnoliopsida</taxon>
        <taxon>eudicotyledons</taxon>
        <taxon>Gunneridae</taxon>
        <taxon>Pentapetalae</taxon>
        <taxon>rosids</taxon>
        <taxon>fabids</taxon>
        <taxon>Fabales</taxon>
        <taxon>Fabaceae</taxon>
        <taxon>Caesalpinioideae</taxon>
        <taxon>mimosoid clade</taxon>
        <taxon>Acacieae</taxon>
        <taxon>Acacia</taxon>
    </lineage>
</organism>
<evidence type="ECO:0000313" key="8">
    <source>
        <dbReference type="Proteomes" id="UP001293593"/>
    </source>
</evidence>
<keyword evidence="4" id="KW-0106">Calcium</keyword>
<feature type="compositionally biased region" description="Low complexity" evidence="5">
    <location>
        <begin position="35"/>
        <end position="50"/>
    </location>
</feature>
<keyword evidence="8" id="KW-1185">Reference proteome</keyword>
<name>A0AAE1J624_9FABA</name>
<dbReference type="InterPro" id="IPR018247">
    <property type="entry name" value="EF_Hand_1_Ca_BS"/>
</dbReference>
<dbReference type="EMBL" id="JAWXYG010000009">
    <property type="protein sequence ID" value="KAK4262289.1"/>
    <property type="molecule type" value="Genomic_DNA"/>
</dbReference>
<keyword evidence="3" id="KW-0677">Repeat</keyword>
<feature type="domain" description="EF-hand" evidence="6">
    <location>
        <begin position="124"/>
        <end position="159"/>
    </location>
</feature>
<protein>
    <recommendedName>
        <fullName evidence="6">EF-hand domain-containing protein</fullName>
    </recommendedName>
</protein>
<dbReference type="FunFam" id="1.10.238.10:FF:000089">
    <property type="entry name" value="calmodulin-like protein 3"/>
    <property type="match status" value="1"/>
</dbReference>
<feature type="domain" description="EF-hand" evidence="6">
    <location>
        <begin position="89"/>
        <end position="123"/>
    </location>
</feature>
<dbReference type="Pfam" id="PF13499">
    <property type="entry name" value="EF-hand_7"/>
    <property type="match status" value="2"/>
</dbReference>
<feature type="domain" description="EF-hand" evidence="6">
    <location>
        <begin position="160"/>
        <end position="195"/>
    </location>
</feature>
<dbReference type="PROSITE" id="PS00018">
    <property type="entry name" value="EF_HAND_1"/>
    <property type="match status" value="3"/>
</dbReference>
<evidence type="ECO:0000256" key="3">
    <source>
        <dbReference type="ARBA" id="ARBA00022737"/>
    </source>
</evidence>
<dbReference type="InterPro" id="IPR039647">
    <property type="entry name" value="EF_hand_pair_protein_CML-like"/>
</dbReference>
<sequence>MTNMSFLKFQHGFSWKSSSSSRKSSTPAINSSFKSATSRQTSNSSSSGWSVQPKSEELRWVFAKYDTNKDGKISLEEYKAAMKAINKSISNAEAEKSFQVMDSDGDGSIDFKEFLEMYSGGGKVKESELRSAFQMFDLDGDGKISAEELCRVLKRLGESSSMSACIQMVKGVDGDGDGYIDFDEFTRMMTSGKKLI</sequence>
<feature type="domain" description="EF-hand" evidence="6">
    <location>
        <begin position="53"/>
        <end position="88"/>
    </location>
</feature>